<dbReference type="EMBL" id="JXXN02001448">
    <property type="protein sequence ID" value="THD24752.1"/>
    <property type="molecule type" value="Genomic_DNA"/>
</dbReference>
<name>A0A4E0RZI2_FASHE</name>
<dbReference type="PROSITE" id="PS00141">
    <property type="entry name" value="ASP_PROTEASE"/>
    <property type="match status" value="1"/>
</dbReference>
<evidence type="ECO:0000313" key="2">
    <source>
        <dbReference type="Proteomes" id="UP000230066"/>
    </source>
</evidence>
<protein>
    <submittedName>
        <fullName evidence="1">Uncharacterized protein</fullName>
    </submittedName>
</protein>
<gene>
    <name evidence="1" type="ORF">D915_004490</name>
</gene>
<dbReference type="InterPro" id="IPR001969">
    <property type="entry name" value="Aspartic_peptidase_AS"/>
</dbReference>
<dbReference type="AlphaFoldDB" id="A0A4E0RZI2"/>
<dbReference type="Proteomes" id="UP000230066">
    <property type="component" value="Unassembled WGS sequence"/>
</dbReference>
<evidence type="ECO:0000313" key="1">
    <source>
        <dbReference type="EMBL" id="THD24752.1"/>
    </source>
</evidence>
<proteinExistence type="predicted"/>
<dbReference type="GO" id="GO:0006508">
    <property type="term" value="P:proteolysis"/>
    <property type="evidence" value="ECO:0007669"/>
    <property type="project" value="InterPro"/>
</dbReference>
<sequence length="363" mass="40576">MRGYPEEDKAEQERHVSDRFVEGVANKSVKGIFLRGKFTELSEAVAAAEEEERMEKALSKSTSDQECFAIQRQRAHASRGSWYPRSWRGRRANLRPTFNYRGFGTRGQYRWVVHRPAVQNTVTIVEDIQAPDSRQSPSHPGGFIIPVVSLLANCSDTISTMTRVSDAELCALVDTGATRSLINVVAIPHLGAVNLEPCEFSMTDVNGRNFAKTLAASRIARLLNLNIGHQPYLKNPNSKNVYFLVKASLSIVLNIFKVPGNSELFIYPNGYEALQNLLTLRQEETLRCLATLCLVYASHKTSVARNTRTTNMLQAFVDPIYWADVSTRRRCHGFSVAEYLSVLSTLCANDAIKTWMVAAQIAN</sequence>
<reference evidence="1" key="1">
    <citation type="submission" date="2019-03" db="EMBL/GenBank/DDBJ databases">
        <title>Improved annotation for the trematode Fasciola hepatica.</title>
        <authorList>
            <person name="Choi Y.-J."/>
            <person name="Martin J."/>
            <person name="Mitreva M."/>
        </authorList>
    </citation>
    <scope>NUCLEOTIDE SEQUENCE [LARGE SCALE GENOMIC DNA]</scope>
</reference>
<dbReference type="GO" id="GO:0004190">
    <property type="term" value="F:aspartic-type endopeptidase activity"/>
    <property type="evidence" value="ECO:0007669"/>
    <property type="project" value="InterPro"/>
</dbReference>
<organism evidence="1 2">
    <name type="scientific">Fasciola hepatica</name>
    <name type="common">Liver fluke</name>
    <dbReference type="NCBI Taxonomy" id="6192"/>
    <lineage>
        <taxon>Eukaryota</taxon>
        <taxon>Metazoa</taxon>
        <taxon>Spiralia</taxon>
        <taxon>Lophotrochozoa</taxon>
        <taxon>Platyhelminthes</taxon>
        <taxon>Trematoda</taxon>
        <taxon>Digenea</taxon>
        <taxon>Plagiorchiida</taxon>
        <taxon>Echinostomata</taxon>
        <taxon>Echinostomatoidea</taxon>
        <taxon>Fasciolidae</taxon>
        <taxon>Fasciola</taxon>
    </lineage>
</organism>
<accession>A0A4E0RZI2</accession>
<keyword evidence="2" id="KW-1185">Reference proteome</keyword>
<comment type="caution">
    <text evidence="1">The sequence shown here is derived from an EMBL/GenBank/DDBJ whole genome shotgun (WGS) entry which is preliminary data.</text>
</comment>